<protein>
    <submittedName>
        <fullName evidence="8">Si:ch211-11k18.4</fullName>
    </submittedName>
</protein>
<comment type="subcellular location">
    <subcellularLocation>
        <location evidence="1">Membrane</location>
    </subcellularLocation>
</comment>
<dbReference type="GO" id="GO:0007005">
    <property type="term" value="P:mitochondrion organization"/>
    <property type="evidence" value="ECO:0007669"/>
    <property type="project" value="UniProtKB-ARBA"/>
</dbReference>
<evidence type="ECO:0000256" key="5">
    <source>
        <dbReference type="ARBA" id="ARBA00023136"/>
    </source>
</evidence>
<dbReference type="PANTHER" id="PTHR10465:SF4">
    <property type="entry name" value="DYNAMIN N-TERMINAL DOMAIN-CONTAINING PROTEIN"/>
    <property type="match status" value="1"/>
</dbReference>
<evidence type="ECO:0000256" key="4">
    <source>
        <dbReference type="ARBA" id="ARBA00023134"/>
    </source>
</evidence>
<dbReference type="AlphaFoldDB" id="A0A3B3QRC0"/>
<dbReference type="Proteomes" id="UP000261540">
    <property type="component" value="Unplaced"/>
</dbReference>
<evidence type="ECO:0000259" key="7">
    <source>
        <dbReference type="Pfam" id="PF00350"/>
    </source>
</evidence>
<dbReference type="SUPFAM" id="SSF52540">
    <property type="entry name" value="P-loop containing nucleoside triphosphate hydrolases"/>
    <property type="match status" value="1"/>
</dbReference>
<dbReference type="Ensembl" id="ENSPKIT00000032499.1">
    <property type="protein sequence ID" value="ENSPKIP00000008419.1"/>
    <property type="gene ID" value="ENSPKIG00000023918.1"/>
</dbReference>
<feature type="domain" description="Dynamin N-terminal" evidence="7">
    <location>
        <begin position="63"/>
        <end position="164"/>
    </location>
</feature>
<feature type="transmembrane region" description="Helical" evidence="6">
    <location>
        <begin position="325"/>
        <end position="347"/>
    </location>
</feature>
<keyword evidence="5 6" id="KW-0472">Membrane</keyword>
<reference evidence="8" key="1">
    <citation type="submission" date="2025-08" db="UniProtKB">
        <authorList>
            <consortium name="Ensembl"/>
        </authorList>
    </citation>
    <scope>IDENTIFICATION</scope>
</reference>
<proteinExistence type="predicted"/>
<evidence type="ECO:0000256" key="1">
    <source>
        <dbReference type="ARBA" id="ARBA00004370"/>
    </source>
</evidence>
<keyword evidence="6" id="KW-1133">Transmembrane helix</keyword>
<keyword evidence="2" id="KW-0547">Nucleotide-binding</keyword>
<keyword evidence="9" id="KW-1185">Reference proteome</keyword>
<dbReference type="GeneTree" id="ENSGT00500000045140"/>
<dbReference type="RefSeq" id="XP_023661168.1">
    <property type="nucleotide sequence ID" value="XM_023805400.2"/>
</dbReference>
<organism evidence="8 9">
    <name type="scientific">Paramormyrops kingsleyae</name>
    <dbReference type="NCBI Taxonomy" id="1676925"/>
    <lineage>
        <taxon>Eukaryota</taxon>
        <taxon>Metazoa</taxon>
        <taxon>Chordata</taxon>
        <taxon>Craniata</taxon>
        <taxon>Vertebrata</taxon>
        <taxon>Euteleostomi</taxon>
        <taxon>Actinopterygii</taxon>
        <taxon>Neopterygii</taxon>
        <taxon>Teleostei</taxon>
        <taxon>Osteoglossocephala</taxon>
        <taxon>Osteoglossomorpha</taxon>
        <taxon>Osteoglossiformes</taxon>
        <taxon>Mormyridae</taxon>
        <taxon>Paramormyrops</taxon>
    </lineage>
</organism>
<keyword evidence="4" id="KW-0342">GTP-binding</keyword>
<dbReference type="InterPro" id="IPR027094">
    <property type="entry name" value="Mitofusin_fam"/>
</dbReference>
<evidence type="ECO:0000313" key="9">
    <source>
        <dbReference type="Proteomes" id="UP000261540"/>
    </source>
</evidence>
<dbReference type="GO" id="GO:0016020">
    <property type="term" value="C:membrane"/>
    <property type="evidence" value="ECO:0007669"/>
    <property type="project" value="UniProtKB-SubCell"/>
</dbReference>
<accession>A0A3B3QRC0</accession>
<evidence type="ECO:0000256" key="6">
    <source>
        <dbReference type="SAM" id="Phobius"/>
    </source>
</evidence>
<evidence type="ECO:0000256" key="2">
    <source>
        <dbReference type="ARBA" id="ARBA00022741"/>
    </source>
</evidence>
<reference evidence="8" key="2">
    <citation type="submission" date="2025-09" db="UniProtKB">
        <authorList>
            <consortium name="Ensembl"/>
        </authorList>
    </citation>
    <scope>IDENTIFICATION</scope>
</reference>
<keyword evidence="6" id="KW-0812">Transmembrane</keyword>
<dbReference type="PANTHER" id="PTHR10465">
    <property type="entry name" value="TRANSMEMBRANE GTPASE FZO1"/>
    <property type="match status" value="1"/>
</dbReference>
<dbReference type="GeneID" id="111840496"/>
<dbReference type="Gene3D" id="3.40.50.300">
    <property type="entry name" value="P-loop containing nucleotide triphosphate hydrolases"/>
    <property type="match status" value="1"/>
</dbReference>
<feature type="transmembrane region" description="Helical" evidence="6">
    <location>
        <begin position="383"/>
        <end position="401"/>
    </location>
</feature>
<dbReference type="Pfam" id="PF00350">
    <property type="entry name" value="Dynamin_N"/>
    <property type="match status" value="1"/>
</dbReference>
<name>A0A3B3QRC0_9TELE</name>
<dbReference type="STRING" id="1676925.ENSPKIP00000008419"/>
<dbReference type="GO" id="GO:0005525">
    <property type="term" value="F:GTP binding"/>
    <property type="evidence" value="ECO:0007669"/>
    <property type="project" value="UniProtKB-KW"/>
</dbReference>
<evidence type="ECO:0000256" key="3">
    <source>
        <dbReference type="ARBA" id="ARBA00022801"/>
    </source>
</evidence>
<dbReference type="InterPro" id="IPR027417">
    <property type="entry name" value="P-loop_NTPase"/>
</dbReference>
<dbReference type="InterPro" id="IPR045063">
    <property type="entry name" value="Dynamin_N"/>
</dbReference>
<sequence length="455" mass="51674">MVKDMSGKTKSRSATNAELTSISCYERILQECHQMYTEVDSGLISLAQSVGVTILPPRKKITVMLMGNHSAGKSSFINWYVEEHILRTGVAIETQGFSFVTSGRKRESLTGNATLHLYPHYKPLQEFAGVSEYLSTEICTSRQKHFSLLTFVDSPGLVDGDMKYPFDVDQALLWLGNLCDLILVFFDPMGQALCKRTLNIVEKLNESHGDKLRFYLSKADEAGSESDRQRVMMQIVQELCKRPGLNKCAFDMPTIYIPNPNKPSRCVNQIEDVCRTIEKTFNQTVQNTLNSLEKDCQLITDAIRNALSTDRKRSREKWRAQCKGCLLGLMGFSVPLSLLMLLLLGSLSRETVELTLGKEGTEALSMYLLPVLWVLDSFSVQQQFYFCSSLVLLSFILLLLARSAFRTQLTLTGRQKRQLQEKLEYIDEAVKNKKKTLYEEYFRQSIGDYDIDSVK</sequence>
<keyword evidence="3" id="KW-0378">Hydrolase</keyword>
<dbReference type="GO" id="GO:0003924">
    <property type="term" value="F:GTPase activity"/>
    <property type="evidence" value="ECO:0007669"/>
    <property type="project" value="InterPro"/>
</dbReference>
<evidence type="ECO:0000313" key="8">
    <source>
        <dbReference type="Ensembl" id="ENSPKIP00000008419.1"/>
    </source>
</evidence>